<dbReference type="InterPro" id="IPR027417">
    <property type="entry name" value="P-loop_NTPase"/>
</dbReference>
<evidence type="ECO:0000259" key="13">
    <source>
        <dbReference type="PROSITE" id="PS51643"/>
    </source>
</evidence>
<protein>
    <submittedName>
        <fullName evidence="14">CRISPR-associated helicase Cas3</fullName>
    </submittedName>
</protein>
<gene>
    <name evidence="14" type="ORF">JETT_0432</name>
</gene>
<comment type="caution">
    <text evidence="14">The sequence shown here is derived from an EMBL/GenBank/DDBJ whole genome shotgun (WGS) entry which is preliminary data.</text>
</comment>
<dbReference type="Pfam" id="PF22590">
    <property type="entry name" value="Cas3-like_C_2"/>
    <property type="match status" value="1"/>
</dbReference>
<keyword evidence="4" id="KW-0479">Metal-binding</keyword>
<name>A0A533QES2_9BACT</name>
<dbReference type="InterPro" id="IPR038257">
    <property type="entry name" value="CRISPR-assoc_Cas3_HD_sf"/>
</dbReference>
<feature type="domain" description="Helicase ATP-binding" evidence="11">
    <location>
        <begin position="231"/>
        <end position="421"/>
    </location>
</feature>
<accession>A0A533QES2</accession>
<reference evidence="14 15" key="1">
    <citation type="submission" date="2019-04" db="EMBL/GenBank/DDBJ databases">
        <title>Genome of a novel bacterium Candidatus Jettenia ecosi reconstructed from metagenome of an anammox bioreactor.</title>
        <authorList>
            <person name="Mardanov A.V."/>
            <person name="Beletsky A.V."/>
            <person name="Ravin N.V."/>
            <person name="Botchkova E.A."/>
            <person name="Litti Y.V."/>
            <person name="Nozhevnikova A.N."/>
        </authorList>
    </citation>
    <scope>NUCLEOTIDE SEQUENCE [LARGE SCALE GENOMIC DNA]</scope>
    <source>
        <strain evidence="14">J2</strain>
    </source>
</reference>
<sequence>MHVADVAKLICHILPLPFDERNKLAMSVSEIGLLHDIGKAATGFQEMVRNKSRWGHRHEILSAAVAAKIAPHLKVEELLAIVTHHKSIPQKSEGTTFEDCLPDNELPFIRPNVFDEMIAEIVNKKEYFFDLLNTLNDKGPYKWHIDNLDFCFKDIGVLKHYWLRRQTNGQKDKTTIDQRRHASLLRGLLITADHIASAHQFNIPKIPIQKDYEAIIHQHELKGQHILPFQQRCADTKGDTILKAPTGSGKTAAILLWAAKNQAENGRLFYVLPHTASINAMHQRLQKIYGKHTVGVLHHKNAAYLFRLFENDYSSTDAAKMAQTISGLARELYHPIRVTTPHQILRVALRGRGWELGLAEFPNACFVFDEIHAFEPLLVGLTLATIKWLKSIGAKVLFASATLPSFLENILKEEVGIPDLNIISPIPEYKDDKEVLDKIRHNVEIRPGNLLLNIETIITEIKNSGKTALIVCNHVATSQKVFEILRKEFNDTRLLHARFNAEDRFEIESVIQSENPPKILVATQAVEVSLDLDYDCGYIEPAPADALGQRLGRINRKGSRYKPAQVVIFEEPSAKKRENPLYLPYDEEVTQETIRLLRQVSLLTEQQLTDIVNKIYGDGYKRDSKDDYEKGLTNQMIAKFDENIIAGTHKDWIEDVIEGTDGQIEVLPYELEEEFRKLKEEKRYLEASQLLVPIRLSQKFAILKKRVLRYNREIDEWIIDRSYSNKKGLDLTGQIENIL</sequence>
<dbReference type="CDD" id="cd09641">
    <property type="entry name" value="Cas3''_I"/>
    <property type="match status" value="1"/>
</dbReference>
<dbReference type="AlphaFoldDB" id="A0A533QES2"/>
<evidence type="ECO:0000256" key="3">
    <source>
        <dbReference type="ARBA" id="ARBA00022722"/>
    </source>
</evidence>
<evidence type="ECO:0000256" key="2">
    <source>
        <dbReference type="ARBA" id="ARBA00009046"/>
    </source>
</evidence>
<dbReference type="GO" id="GO:0003724">
    <property type="term" value="F:RNA helicase activity"/>
    <property type="evidence" value="ECO:0007669"/>
    <property type="project" value="TreeGrafter"/>
</dbReference>
<dbReference type="InterPro" id="IPR006483">
    <property type="entry name" value="CRISPR-assoc_Cas3_HD"/>
</dbReference>
<dbReference type="NCBIfam" id="TIGR01596">
    <property type="entry name" value="cas3_HD"/>
    <property type="match status" value="1"/>
</dbReference>
<dbReference type="GO" id="GO:0003676">
    <property type="term" value="F:nucleic acid binding"/>
    <property type="evidence" value="ECO:0007669"/>
    <property type="project" value="InterPro"/>
</dbReference>
<dbReference type="Gene3D" id="1.10.3210.30">
    <property type="match status" value="1"/>
</dbReference>
<keyword evidence="5" id="KW-0547">Nucleotide-binding</keyword>
<keyword evidence="8" id="KW-0067">ATP-binding</keyword>
<organism evidence="14 15">
    <name type="scientific">Candidatus Jettenia ecosi</name>
    <dbReference type="NCBI Taxonomy" id="2494326"/>
    <lineage>
        <taxon>Bacteria</taxon>
        <taxon>Pseudomonadati</taxon>
        <taxon>Planctomycetota</taxon>
        <taxon>Candidatus Brocadiia</taxon>
        <taxon>Candidatus Brocadiales</taxon>
        <taxon>Candidatus Brocadiaceae</taxon>
        <taxon>Candidatus Jettenia</taxon>
    </lineage>
</organism>
<dbReference type="InterPro" id="IPR006474">
    <property type="entry name" value="Helicase_Cas3_CRISPR-ass_core"/>
</dbReference>
<dbReference type="GO" id="GO:0016787">
    <property type="term" value="F:hydrolase activity"/>
    <property type="evidence" value="ECO:0007669"/>
    <property type="project" value="UniProtKB-KW"/>
</dbReference>
<dbReference type="InterPro" id="IPR054712">
    <property type="entry name" value="Cas3-like_dom"/>
</dbReference>
<dbReference type="Proteomes" id="UP000319783">
    <property type="component" value="Unassembled WGS sequence"/>
</dbReference>
<keyword evidence="9" id="KW-0051">Antiviral defense</keyword>
<evidence type="ECO:0000259" key="11">
    <source>
        <dbReference type="PROSITE" id="PS51192"/>
    </source>
</evidence>
<dbReference type="PANTHER" id="PTHR47959:SF16">
    <property type="entry name" value="CRISPR-ASSOCIATED NUCLEASE_HELICASE CAS3-RELATED"/>
    <property type="match status" value="1"/>
</dbReference>
<evidence type="ECO:0000256" key="9">
    <source>
        <dbReference type="ARBA" id="ARBA00023118"/>
    </source>
</evidence>
<feature type="domain" description="HD Cas3-type" evidence="13">
    <location>
        <begin position="1"/>
        <end position="195"/>
    </location>
</feature>
<evidence type="ECO:0000313" key="14">
    <source>
        <dbReference type="EMBL" id="TLD43263.1"/>
    </source>
</evidence>
<proteinExistence type="inferred from homology"/>
<comment type="similarity">
    <text evidence="1">In the N-terminal section; belongs to the CRISPR-associated nuclease Cas3-HD family.</text>
</comment>
<keyword evidence="3" id="KW-0540">Nuclease</keyword>
<dbReference type="SMART" id="SM00487">
    <property type="entry name" value="DEXDc"/>
    <property type="match status" value="1"/>
</dbReference>
<dbReference type="GO" id="GO:0046872">
    <property type="term" value="F:metal ion binding"/>
    <property type="evidence" value="ECO:0007669"/>
    <property type="project" value="UniProtKB-KW"/>
</dbReference>
<evidence type="ECO:0000313" key="15">
    <source>
        <dbReference type="Proteomes" id="UP000319783"/>
    </source>
</evidence>
<keyword evidence="6" id="KW-0378">Hydrolase</keyword>
<dbReference type="SMART" id="SM00490">
    <property type="entry name" value="HELICc"/>
    <property type="match status" value="1"/>
</dbReference>
<evidence type="ECO:0000256" key="8">
    <source>
        <dbReference type="ARBA" id="ARBA00022840"/>
    </source>
</evidence>
<dbReference type="EMBL" id="SULG01000005">
    <property type="protein sequence ID" value="TLD43263.1"/>
    <property type="molecule type" value="Genomic_DNA"/>
</dbReference>
<dbReference type="GO" id="GO:0005829">
    <property type="term" value="C:cytosol"/>
    <property type="evidence" value="ECO:0007669"/>
    <property type="project" value="TreeGrafter"/>
</dbReference>
<evidence type="ECO:0000256" key="7">
    <source>
        <dbReference type="ARBA" id="ARBA00022806"/>
    </source>
</evidence>
<dbReference type="InterPro" id="IPR001650">
    <property type="entry name" value="Helicase_C-like"/>
</dbReference>
<dbReference type="Pfam" id="PF18019">
    <property type="entry name" value="Cas3_HD"/>
    <property type="match status" value="1"/>
</dbReference>
<evidence type="ECO:0000256" key="5">
    <source>
        <dbReference type="ARBA" id="ARBA00022741"/>
    </source>
</evidence>
<comment type="similarity">
    <text evidence="10">Belongs to the DEAD box helicase family.</text>
</comment>
<dbReference type="NCBIfam" id="TIGR01587">
    <property type="entry name" value="cas3_core"/>
    <property type="match status" value="1"/>
</dbReference>
<dbReference type="PROSITE" id="PS51192">
    <property type="entry name" value="HELICASE_ATP_BIND_1"/>
    <property type="match status" value="1"/>
</dbReference>
<dbReference type="GO" id="GO:0051607">
    <property type="term" value="P:defense response to virus"/>
    <property type="evidence" value="ECO:0007669"/>
    <property type="project" value="UniProtKB-KW"/>
</dbReference>
<dbReference type="GO" id="GO:0004518">
    <property type="term" value="F:nuclease activity"/>
    <property type="evidence" value="ECO:0007669"/>
    <property type="project" value="UniProtKB-KW"/>
</dbReference>
<dbReference type="InterPro" id="IPR011545">
    <property type="entry name" value="DEAD/DEAH_box_helicase_dom"/>
</dbReference>
<dbReference type="GO" id="GO:0005524">
    <property type="term" value="F:ATP binding"/>
    <property type="evidence" value="ECO:0007669"/>
    <property type="project" value="UniProtKB-KW"/>
</dbReference>
<dbReference type="Pfam" id="PF00270">
    <property type="entry name" value="DEAD"/>
    <property type="match status" value="1"/>
</dbReference>
<feature type="domain" description="Helicase C-terminal" evidence="12">
    <location>
        <begin position="453"/>
        <end position="601"/>
    </location>
</feature>
<dbReference type="PROSITE" id="PS51194">
    <property type="entry name" value="HELICASE_CTER"/>
    <property type="match status" value="1"/>
</dbReference>
<dbReference type="SUPFAM" id="SSF109604">
    <property type="entry name" value="HD-domain/PDEase-like"/>
    <property type="match status" value="1"/>
</dbReference>
<comment type="similarity">
    <text evidence="2">In the central section; belongs to the CRISPR-associated helicase Cas3 family.</text>
</comment>
<keyword evidence="7" id="KW-0347">Helicase</keyword>
<dbReference type="InterPro" id="IPR050079">
    <property type="entry name" value="DEAD_box_RNA_helicase"/>
</dbReference>
<evidence type="ECO:0000256" key="4">
    <source>
        <dbReference type="ARBA" id="ARBA00022723"/>
    </source>
</evidence>
<evidence type="ECO:0000256" key="1">
    <source>
        <dbReference type="ARBA" id="ARBA00006847"/>
    </source>
</evidence>
<dbReference type="PANTHER" id="PTHR47959">
    <property type="entry name" value="ATP-DEPENDENT RNA HELICASE RHLE-RELATED"/>
    <property type="match status" value="1"/>
</dbReference>
<dbReference type="Gene3D" id="3.40.50.300">
    <property type="entry name" value="P-loop containing nucleotide triphosphate hydrolases"/>
    <property type="match status" value="2"/>
</dbReference>
<evidence type="ECO:0000259" key="12">
    <source>
        <dbReference type="PROSITE" id="PS51194"/>
    </source>
</evidence>
<dbReference type="InterPro" id="IPR014001">
    <property type="entry name" value="Helicase_ATP-bd"/>
</dbReference>
<evidence type="ECO:0000256" key="6">
    <source>
        <dbReference type="ARBA" id="ARBA00022801"/>
    </source>
</evidence>
<dbReference type="SUPFAM" id="SSF52540">
    <property type="entry name" value="P-loop containing nucleoside triphosphate hydrolases"/>
    <property type="match status" value="1"/>
</dbReference>
<evidence type="ECO:0000256" key="10">
    <source>
        <dbReference type="ARBA" id="ARBA00038437"/>
    </source>
</evidence>
<dbReference type="PROSITE" id="PS51643">
    <property type="entry name" value="HD_CAS3"/>
    <property type="match status" value="1"/>
</dbReference>